<name>A0A845QUI9_9CLOT</name>
<sequence length="184" mass="19956">MKTRDITLISLFVALTAVCAQISIPLPSGVPITLQILAVFLSGAILGSKYGFLSQIVYLLLGTVGIPLFSLGTGGLQILLGLTGGYIWSFPIASFIIGLIIEKSSHTSNQQKIFQYGISFLIGLVIIYLFGSVQFYILSNMTYIDTIKVTILPFIIPDLIKIAISVPLVIKIKSSLLKSNLLYI</sequence>
<dbReference type="OrthoDB" id="9803495at2"/>
<evidence type="ECO:0000313" key="4">
    <source>
        <dbReference type="EMBL" id="NBI05694.1"/>
    </source>
</evidence>
<evidence type="ECO:0000256" key="2">
    <source>
        <dbReference type="PIRNR" id="PIRNR016661"/>
    </source>
</evidence>
<dbReference type="PANTHER" id="PTHR34295:SF1">
    <property type="entry name" value="BIOTIN TRANSPORTER BIOY"/>
    <property type="match status" value="1"/>
</dbReference>
<evidence type="ECO:0000313" key="5">
    <source>
        <dbReference type="Proteomes" id="UP000467132"/>
    </source>
</evidence>
<keyword evidence="2 3" id="KW-0472">Membrane</keyword>
<comment type="caution">
    <text evidence="4">The sequence shown here is derived from an EMBL/GenBank/DDBJ whole genome shotgun (WGS) entry which is preliminary data.</text>
</comment>
<keyword evidence="5" id="KW-1185">Reference proteome</keyword>
<gene>
    <name evidence="4" type="ORF">D3Z33_02345</name>
</gene>
<keyword evidence="2" id="KW-1003">Cell membrane</keyword>
<dbReference type="PANTHER" id="PTHR34295">
    <property type="entry name" value="BIOTIN TRANSPORTER BIOY"/>
    <property type="match status" value="1"/>
</dbReference>
<organism evidence="4 5">
    <name type="scientific">Senegalia massiliensis</name>
    <dbReference type="NCBI Taxonomy" id="1720316"/>
    <lineage>
        <taxon>Bacteria</taxon>
        <taxon>Bacillati</taxon>
        <taxon>Bacillota</taxon>
        <taxon>Clostridia</taxon>
        <taxon>Eubacteriales</taxon>
        <taxon>Clostridiaceae</taxon>
        <taxon>Senegalia</taxon>
    </lineage>
</organism>
<dbReference type="AlphaFoldDB" id="A0A845QUI9"/>
<evidence type="ECO:0000256" key="3">
    <source>
        <dbReference type="SAM" id="Phobius"/>
    </source>
</evidence>
<comment type="subcellular location">
    <subcellularLocation>
        <location evidence="2">Cell membrane</location>
        <topology evidence="2">Multi-pass membrane protein</topology>
    </subcellularLocation>
</comment>
<feature type="transmembrane region" description="Helical" evidence="3">
    <location>
        <begin position="113"/>
        <end position="137"/>
    </location>
</feature>
<keyword evidence="2" id="KW-0813">Transport</keyword>
<proteinExistence type="inferred from homology"/>
<keyword evidence="3" id="KW-1133">Transmembrane helix</keyword>
<reference evidence="4 5" key="1">
    <citation type="submission" date="2018-08" db="EMBL/GenBank/DDBJ databases">
        <title>Murine metabolic-syndrome-specific gut microbial biobank.</title>
        <authorList>
            <person name="Liu C."/>
        </authorList>
    </citation>
    <scope>NUCLEOTIDE SEQUENCE [LARGE SCALE GENOMIC DNA]</scope>
    <source>
        <strain evidence="4 5">583</strain>
    </source>
</reference>
<dbReference type="PIRSF" id="PIRSF016661">
    <property type="entry name" value="BioY"/>
    <property type="match status" value="1"/>
</dbReference>
<dbReference type="InterPro" id="IPR003784">
    <property type="entry name" value="BioY"/>
</dbReference>
<dbReference type="EMBL" id="QXXA01000004">
    <property type="protein sequence ID" value="NBI05694.1"/>
    <property type="molecule type" value="Genomic_DNA"/>
</dbReference>
<feature type="transmembrane region" description="Helical" evidence="3">
    <location>
        <begin position="149"/>
        <end position="170"/>
    </location>
</feature>
<comment type="similarity">
    <text evidence="1 2">Belongs to the BioY family.</text>
</comment>
<feature type="transmembrane region" description="Helical" evidence="3">
    <location>
        <begin position="56"/>
        <end position="79"/>
    </location>
</feature>
<keyword evidence="3" id="KW-0812">Transmembrane</keyword>
<dbReference type="Gene3D" id="1.10.1760.20">
    <property type="match status" value="1"/>
</dbReference>
<dbReference type="GO" id="GO:0015225">
    <property type="term" value="F:biotin transmembrane transporter activity"/>
    <property type="evidence" value="ECO:0007669"/>
    <property type="project" value="UniProtKB-UniRule"/>
</dbReference>
<feature type="transmembrane region" description="Helical" evidence="3">
    <location>
        <begin position="85"/>
        <end position="101"/>
    </location>
</feature>
<accession>A0A845QUI9</accession>
<dbReference type="RefSeq" id="WP_160196191.1">
    <property type="nucleotide sequence ID" value="NZ_QXXA01000004.1"/>
</dbReference>
<dbReference type="Proteomes" id="UP000467132">
    <property type="component" value="Unassembled WGS sequence"/>
</dbReference>
<dbReference type="Pfam" id="PF02632">
    <property type="entry name" value="BioY"/>
    <property type="match status" value="1"/>
</dbReference>
<protein>
    <recommendedName>
        <fullName evidence="2">Biotin transporter</fullName>
    </recommendedName>
</protein>
<evidence type="ECO:0000256" key="1">
    <source>
        <dbReference type="ARBA" id="ARBA00010692"/>
    </source>
</evidence>
<dbReference type="GO" id="GO:0005886">
    <property type="term" value="C:plasma membrane"/>
    <property type="evidence" value="ECO:0007669"/>
    <property type="project" value="UniProtKB-SubCell"/>
</dbReference>